<evidence type="ECO:0000313" key="1">
    <source>
        <dbReference type="EMBL" id="AXG79817.1"/>
    </source>
</evidence>
<organism evidence="1 2">
    <name type="scientific">Streptomyces paludis</name>
    <dbReference type="NCBI Taxonomy" id="2282738"/>
    <lineage>
        <taxon>Bacteria</taxon>
        <taxon>Bacillati</taxon>
        <taxon>Actinomycetota</taxon>
        <taxon>Actinomycetes</taxon>
        <taxon>Kitasatosporales</taxon>
        <taxon>Streptomycetaceae</taxon>
        <taxon>Streptomyces</taxon>
    </lineage>
</organism>
<gene>
    <name evidence="1" type="ORF">DVK44_21595</name>
</gene>
<dbReference type="Proteomes" id="UP000253868">
    <property type="component" value="Chromosome"/>
</dbReference>
<proteinExistence type="predicted"/>
<dbReference type="EMBL" id="CP031194">
    <property type="protein sequence ID" value="AXG79817.1"/>
    <property type="molecule type" value="Genomic_DNA"/>
</dbReference>
<dbReference type="KEGG" id="spad:DVK44_21595"/>
<dbReference type="AlphaFoldDB" id="A0A345HSZ3"/>
<keyword evidence="2" id="KW-1185">Reference proteome</keyword>
<sequence>MMNAEPVGSPGMEEMRERIREAMREHELNMSEITQMSDVSFLHWVESVGRRIAAALGIPLAKLHALFDDMRSIGGNMKDSFRASYRDAYNRSRKIKRTG</sequence>
<accession>A0A345HSZ3</accession>
<evidence type="ECO:0000313" key="2">
    <source>
        <dbReference type="Proteomes" id="UP000253868"/>
    </source>
</evidence>
<protein>
    <submittedName>
        <fullName evidence="1">Uncharacterized protein</fullName>
    </submittedName>
</protein>
<reference evidence="2" key="1">
    <citation type="submission" date="2018-07" db="EMBL/GenBank/DDBJ databases">
        <authorList>
            <person name="Zhao J."/>
        </authorList>
    </citation>
    <scope>NUCLEOTIDE SEQUENCE [LARGE SCALE GENOMIC DNA]</scope>
    <source>
        <strain evidence="2">GSSD-12</strain>
    </source>
</reference>
<dbReference type="OrthoDB" id="4297285at2"/>
<name>A0A345HSZ3_9ACTN</name>